<organism evidence="1">
    <name type="scientific">virus sp. ct6zJ3</name>
    <dbReference type="NCBI Taxonomy" id="2826792"/>
    <lineage>
        <taxon>Viruses</taxon>
    </lineage>
</organism>
<reference evidence="1" key="1">
    <citation type="journal article" date="2021" name="Proc. Natl. Acad. Sci. U.S.A.">
        <title>A Catalog of Tens of Thousands of Viruses from Human Metagenomes Reveals Hidden Associations with Chronic Diseases.</title>
        <authorList>
            <person name="Tisza M.J."/>
            <person name="Buck C.B."/>
        </authorList>
    </citation>
    <scope>NUCLEOTIDE SEQUENCE</scope>
    <source>
        <strain evidence="1">Ct6zJ3</strain>
    </source>
</reference>
<protein>
    <submittedName>
        <fullName evidence="1">Uncharacterized protein</fullName>
    </submittedName>
</protein>
<accession>A0A8S5R994</accession>
<evidence type="ECO:0000313" key="1">
    <source>
        <dbReference type="EMBL" id="DAE27649.1"/>
    </source>
</evidence>
<sequence>MTSHLILFVLRRLAYRSLRSLPVAHSDTTS</sequence>
<name>A0A8S5R994_9VIRU</name>
<dbReference type="EMBL" id="BK015844">
    <property type="protein sequence ID" value="DAE27649.1"/>
    <property type="molecule type" value="Genomic_DNA"/>
</dbReference>
<proteinExistence type="predicted"/>